<evidence type="ECO:0000256" key="8">
    <source>
        <dbReference type="PIRSR" id="PIRSR601382-3"/>
    </source>
</evidence>
<dbReference type="EMBL" id="ML220126">
    <property type="protein sequence ID" value="TGZ80147.1"/>
    <property type="molecule type" value="Genomic_DNA"/>
</dbReference>
<evidence type="ECO:0000256" key="1">
    <source>
        <dbReference type="ARBA" id="ARBA00001913"/>
    </source>
</evidence>
<keyword evidence="4 9" id="KW-0378">Hydrolase</keyword>
<comment type="pathway">
    <text evidence="2">Protein modification; protein glycosylation.</text>
</comment>
<dbReference type="InterPro" id="IPR012341">
    <property type="entry name" value="6hp_glycosidase-like_sf"/>
</dbReference>
<organism evidence="12 13">
    <name type="scientific">Ascodesmis nigricans</name>
    <dbReference type="NCBI Taxonomy" id="341454"/>
    <lineage>
        <taxon>Eukaryota</taxon>
        <taxon>Fungi</taxon>
        <taxon>Dikarya</taxon>
        <taxon>Ascomycota</taxon>
        <taxon>Pezizomycotina</taxon>
        <taxon>Pezizomycetes</taxon>
        <taxon>Pezizales</taxon>
        <taxon>Ascodesmidaceae</taxon>
        <taxon>Ascodesmis</taxon>
    </lineage>
</organism>
<feature type="compositionally biased region" description="Basic residues" evidence="10">
    <location>
        <begin position="564"/>
        <end position="585"/>
    </location>
</feature>
<feature type="active site" description="Proton donor" evidence="6">
    <location>
        <position position="523"/>
    </location>
</feature>
<dbReference type="GO" id="GO:0016020">
    <property type="term" value="C:membrane"/>
    <property type="evidence" value="ECO:0007669"/>
    <property type="project" value="InterPro"/>
</dbReference>
<evidence type="ECO:0000256" key="3">
    <source>
        <dbReference type="ARBA" id="ARBA00007658"/>
    </source>
</evidence>
<dbReference type="Pfam" id="PF01532">
    <property type="entry name" value="Glyco_hydro_47"/>
    <property type="match status" value="1"/>
</dbReference>
<evidence type="ECO:0000256" key="11">
    <source>
        <dbReference type="SAM" id="Phobius"/>
    </source>
</evidence>
<dbReference type="Proteomes" id="UP000298138">
    <property type="component" value="Unassembled WGS sequence"/>
</dbReference>
<feature type="active site" evidence="6">
    <location>
        <position position="649"/>
    </location>
</feature>
<keyword evidence="11" id="KW-0472">Membrane</keyword>
<dbReference type="GO" id="GO:0005975">
    <property type="term" value="P:carbohydrate metabolic process"/>
    <property type="evidence" value="ECO:0007669"/>
    <property type="project" value="InterPro"/>
</dbReference>
<feature type="transmembrane region" description="Helical" evidence="11">
    <location>
        <begin position="12"/>
        <end position="29"/>
    </location>
</feature>
<keyword evidence="7" id="KW-0479">Metal-binding</keyword>
<dbReference type="EC" id="3.2.1.-" evidence="9"/>
<evidence type="ECO:0000313" key="12">
    <source>
        <dbReference type="EMBL" id="TGZ80147.1"/>
    </source>
</evidence>
<dbReference type="PANTHER" id="PTHR11742:SF29">
    <property type="entry name" value="ALPHA-1,2-MANNOSIDASE"/>
    <property type="match status" value="1"/>
</dbReference>
<evidence type="ECO:0000256" key="2">
    <source>
        <dbReference type="ARBA" id="ARBA00004922"/>
    </source>
</evidence>
<dbReference type="GO" id="GO:0036503">
    <property type="term" value="P:ERAD pathway"/>
    <property type="evidence" value="ECO:0007669"/>
    <property type="project" value="UniProtKB-ARBA"/>
</dbReference>
<keyword evidence="11" id="KW-1133">Transmembrane helix</keyword>
<dbReference type="InterPro" id="IPR050749">
    <property type="entry name" value="Glycosyl_Hydrolase_47"/>
</dbReference>
<name>A0A4S2MUH9_9PEZI</name>
<evidence type="ECO:0000256" key="9">
    <source>
        <dbReference type="RuleBase" id="RU361193"/>
    </source>
</evidence>
<dbReference type="GO" id="GO:0005783">
    <property type="term" value="C:endoplasmic reticulum"/>
    <property type="evidence" value="ECO:0007669"/>
    <property type="project" value="TreeGrafter"/>
</dbReference>
<evidence type="ECO:0000256" key="5">
    <source>
        <dbReference type="ARBA" id="ARBA00023157"/>
    </source>
</evidence>
<dbReference type="InterPro" id="IPR036026">
    <property type="entry name" value="Seven-hairpin_glycosidases"/>
</dbReference>
<evidence type="ECO:0000256" key="7">
    <source>
        <dbReference type="PIRSR" id="PIRSR601382-2"/>
    </source>
</evidence>
<keyword evidence="13" id="KW-1185">Reference proteome</keyword>
<reference evidence="12 13" key="1">
    <citation type="submission" date="2019-04" db="EMBL/GenBank/DDBJ databases">
        <title>Comparative genomics and transcriptomics to analyze fruiting body development in filamentous ascomycetes.</title>
        <authorList>
            <consortium name="DOE Joint Genome Institute"/>
            <person name="Lutkenhaus R."/>
            <person name="Traeger S."/>
            <person name="Breuer J."/>
            <person name="Kuo A."/>
            <person name="Lipzen A."/>
            <person name="Pangilinan J."/>
            <person name="Dilworth D."/>
            <person name="Sandor L."/>
            <person name="Poggeler S."/>
            <person name="Barry K."/>
            <person name="Grigoriev I.V."/>
            <person name="Nowrousian M."/>
        </authorList>
    </citation>
    <scope>NUCLEOTIDE SEQUENCE [LARGE SCALE GENOMIC DNA]</scope>
    <source>
        <strain evidence="12 13">CBS 389.68</strain>
    </source>
</reference>
<dbReference type="OrthoDB" id="8118055at2759"/>
<gene>
    <name evidence="12" type="ORF">EX30DRAFT_341720</name>
</gene>
<sequence length="756" mass="86021">MRFIRLRNRTPFILSIIIVFCLYRFLSFHDSNRSSWTPRHPHSSRYAPPRSQVPISKQRPGVGYTGGRITPSRPKTKGGWTLEPIHYPLPEENLIPIPDPATKPLPQIQADFAPETDKQKRQRLERRKSVRDACIQDWLIYRDEAWGHDELIPVSGGHKDPFGGWGATLVDALDTLWIMGFKDEFEQAVKKVAEIDFTTTPMTTIPVFETTIRYIGGLVAAYDISERKYPVLLEKAVEIADVIHTSFDTMNRMPSLHYYWRPKDRKYPANGGQRAIMSELGSLSVEFTRLAQITGNDTYYDAIARVSDALEGYQFRTTIPGLFPEFVDATGCMRPGDAKKIKAAEKSALKKIAAKVKGRARRFGVYKRSLDDEEDDDYKPGSGMICEARLQQPSGTNYEKYTLGALVDSLYEYLLKEYILLGDVPEAQQYKKMYAASADVIPYTLLFRPKVPGNPDIILPGEHGSGDGSTIRGVSSHLACFAGGMLAMGGKILNRPKDVEYGRKLTDGCVWAYGATKTGIMPETFEVDMCDSLEGECKYNELEWLDGLVPSSWEPPPVPAPDPRKRKKHSQKLTKARRGMARSRARNAAVYEDDDEDFEDDDNAGEMDDEEILYREQTRQEYGRNKANVDNLPGGFVSYIDRRYLLRPEAIESVWYMYRITGDKSWMDKGWEMWKAVNKATQSRKAHSAIRDVSVSADETTPNSRFEDSMESFWFGETLKYFYLLFSEPELLSLDDWVLNTEAHPFKRTDPGSRRA</sequence>
<accession>A0A4S2MUH9</accession>
<dbReference type="STRING" id="341454.A0A4S2MUH9"/>
<dbReference type="UniPathway" id="UPA00378"/>
<keyword evidence="11" id="KW-0812">Transmembrane</keyword>
<keyword evidence="5 8" id="KW-1015">Disulfide bond</keyword>
<feature type="active site" evidence="6">
    <location>
        <position position="408"/>
    </location>
</feature>
<dbReference type="PANTHER" id="PTHR11742">
    <property type="entry name" value="MANNOSYL-OLIGOSACCHARIDE ALPHA-1,2-MANNOSIDASE-RELATED"/>
    <property type="match status" value="1"/>
</dbReference>
<dbReference type="FunCoup" id="A0A4S2MUH9">
    <property type="interactions" value="99"/>
</dbReference>
<evidence type="ECO:0000256" key="6">
    <source>
        <dbReference type="PIRSR" id="PIRSR601382-1"/>
    </source>
</evidence>
<dbReference type="Gene3D" id="1.50.10.10">
    <property type="match status" value="3"/>
</dbReference>
<evidence type="ECO:0000256" key="4">
    <source>
        <dbReference type="ARBA" id="ARBA00022801"/>
    </source>
</evidence>
<comment type="cofactor">
    <cofactor evidence="1 7">
        <name>Ca(2+)</name>
        <dbReference type="ChEBI" id="CHEBI:29108"/>
    </cofactor>
</comment>
<dbReference type="PRINTS" id="PR00747">
    <property type="entry name" value="GLYHDRLASE47"/>
</dbReference>
<evidence type="ECO:0000313" key="13">
    <source>
        <dbReference type="Proteomes" id="UP000298138"/>
    </source>
</evidence>
<feature type="disulfide bond" evidence="8">
    <location>
        <begin position="480"/>
        <end position="509"/>
    </location>
</feature>
<dbReference type="GO" id="GO:0005509">
    <property type="term" value="F:calcium ion binding"/>
    <property type="evidence" value="ECO:0007669"/>
    <property type="project" value="InterPro"/>
</dbReference>
<keyword evidence="7" id="KW-0106">Calcium</keyword>
<feature type="active site" description="Proton donor" evidence="6">
    <location>
        <position position="209"/>
    </location>
</feature>
<dbReference type="AlphaFoldDB" id="A0A4S2MUH9"/>
<proteinExistence type="inferred from homology"/>
<dbReference type="SUPFAM" id="SSF48225">
    <property type="entry name" value="Seven-hairpin glycosidases"/>
    <property type="match status" value="1"/>
</dbReference>
<evidence type="ECO:0000256" key="10">
    <source>
        <dbReference type="SAM" id="MobiDB-lite"/>
    </source>
</evidence>
<feature type="compositionally biased region" description="Acidic residues" evidence="10">
    <location>
        <begin position="591"/>
        <end position="604"/>
    </location>
</feature>
<dbReference type="GO" id="GO:0004571">
    <property type="term" value="F:mannosyl-oligosaccharide 1,2-alpha-mannosidase activity"/>
    <property type="evidence" value="ECO:0007669"/>
    <property type="project" value="InterPro"/>
</dbReference>
<feature type="region of interest" description="Disordered" evidence="10">
    <location>
        <begin position="553"/>
        <end position="604"/>
    </location>
</feature>
<dbReference type="InterPro" id="IPR001382">
    <property type="entry name" value="Glyco_hydro_47"/>
</dbReference>
<protein>
    <recommendedName>
        <fullName evidence="9">alpha-1,2-Mannosidase</fullName>
        <ecNumber evidence="9">3.2.1.-</ecNumber>
    </recommendedName>
</protein>
<feature type="binding site" evidence="7">
    <location>
        <position position="741"/>
    </location>
    <ligand>
        <name>Ca(2+)</name>
        <dbReference type="ChEBI" id="CHEBI:29108"/>
    </ligand>
</feature>
<dbReference type="InParanoid" id="A0A4S2MUH9"/>
<keyword evidence="9 12" id="KW-0326">Glycosidase</keyword>
<feature type="region of interest" description="Disordered" evidence="10">
    <location>
        <begin position="34"/>
        <end position="77"/>
    </location>
</feature>
<comment type="similarity">
    <text evidence="3 9">Belongs to the glycosyl hydrolase 47 family.</text>
</comment>